<feature type="transmembrane region" description="Helical" evidence="2">
    <location>
        <begin position="53"/>
        <end position="79"/>
    </location>
</feature>
<dbReference type="Proteomes" id="UP000094008">
    <property type="component" value="Unassembled WGS sequence"/>
</dbReference>
<comment type="caution">
    <text evidence="3">The sequence shown here is derived from an EMBL/GenBank/DDBJ whole genome shotgun (WGS) entry which is preliminary data.</text>
</comment>
<protein>
    <submittedName>
        <fullName evidence="3">Uncharacterized protein</fullName>
    </submittedName>
</protein>
<reference evidence="4" key="1">
    <citation type="submission" date="2016-06" db="EMBL/GenBank/DDBJ databases">
        <authorList>
            <person name="Sutton G."/>
            <person name="Brinkac L."/>
            <person name="Sanka R."/>
            <person name="Adams M."/>
            <person name="Lau E."/>
            <person name="Mehaffy C."/>
            <person name="Tameris M."/>
            <person name="Hatherill M."/>
            <person name="Hanekom W."/>
            <person name="Mahomed H."/>
            <person name="Mcshane H."/>
        </authorList>
    </citation>
    <scope>NUCLEOTIDE SEQUENCE [LARGE SCALE GENOMIC DNA]</scope>
    <source>
        <strain evidence="4">852002-10433_SCH5171157</strain>
    </source>
</reference>
<feature type="transmembrane region" description="Helical" evidence="2">
    <location>
        <begin position="124"/>
        <end position="146"/>
    </location>
</feature>
<name>A0A1A0WBA9_MYCPR</name>
<feature type="transmembrane region" description="Helical" evidence="2">
    <location>
        <begin position="91"/>
        <end position="112"/>
    </location>
</feature>
<feature type="transmembrane region" description="Helical" evidence="2">
    <location>
        <begin position="158"/>
        <end position="176"/>
    </location>
</feature>
<evidence type="ECO:0000256" key="1">
    <source>
        <dbReference type="SAM" id="MobiDB-lite"/>
    </source>
</evidence>
<dbReference type="RefSeq" id="WP_064880283.1">
    <property type="nucleotide sequence ID" value="NZ_LZSY01000053.1"/>
</dbReference>
<feature type="region of interest" description="Disordered" evidence="1">
    <location>
        <begin position="1"/>
        <end position="47"/>
    </location>
</feature>
<sequence length="202" mass="20800">MTYPNSPFGQEFPDQSGYPEPSYTQQPLPPLFSHPQQQPSAGPSVEPSGATGITAAVFAALGAVAGIGTSVLAAIAVAAWATSSSGSGAELAFLIIVTALNAAFGVMCAIGAVKLRERQMRGRWLVVGSCALAIVSTLLIFGVTAAEASSYGYHAREIFAVVGTVFPIVTMVLALVPSTTAWIEAAQNPVAPQPYPQHPGWG</sequence>
<proteinExistence type="predicted"/>
<keyword evidence="2" id="KW-0812">Transmembrane</keyword>
<accession>A0A1A0WBA9</accession>
<evidence type="ECO:0000256" key="2">
    <source>
        <dbReference type="SAM" id="Phobius"/>
    </source>
</evidence>
<dbReference type="AlphaFoldDB" id="A0A1A0WBA9"/>
<keyword evidence="2" id="KW-1133">Transmembrane helix</keyword>
<organism evidence="3 4">
    <name type="scientific">Mycolicibacterium peregrinum</name>
    <name type="common">Mycobacterium peregrinum</name>
    <dbReference type="NCBI Taxonomy" id="43304"/>
    <lineage>
        <taxon>Bacteria</taxon>
        <taxon>Bacillati</taxon>
        <taxon>Actinomycetota</taxon>
        <taxon>Actinomycetes</taxon>
        <taxon>Mycobacteriales</taxon>
        <taxon>Mycobacteriaceae</taxon>
        <taxon>Mycolicibacterium</taxon>
    </lineage>
</organism>
<gene>
    <name evidence="3" type="ORF">A5779_19680</name>
</gene>
<keyword evidence="2" id="KW-0472">Membrane</keyword>
<dbReference type="OrthoDB" id="4641860at2"/>
<evidence type="ECO:0000313" key="3">
    <source>
        <dbReference type="EMBL" id="OBB94407.1"/>
    </source>
</evidence>
<evidence type="ECO:0000313" key="4">
    <source>
        <dbReference type="Proteomes" id="UP000094008"/>
    </source>
</evidence>
<dbReference type="EMBL" id="LZSY01000053">
    <property type="protein sequence ID" value="OBB94407.1"/>
    <property type="molecule type" value="Genomic_DNA"/>
</dbReference>